<evidence type="ECO:0000256" key="2">
    <source>
        <dbReference type="ARBA" id="ARBA00023125"/>
    </source>
</evidence>
<dbReference type="InterPro" id="IPR036388">
    <property type="entry name" value="WH-like_DNA-bd_sf"/>
</dbReference>
<dbReference type="SUPFAM" id="SSF46894">
    <property type="entry name" value="C-terminal effector domain of the bipartite response regulators"/>
    <property type="match status" value="1"/>
</dbReference>
<evidence type="ECO:0000256" key="1">
    <source>
        <dbReference type="ARBA" id="ARBA00023015"/>
    </source>
</evidence>
<dbReference type="Pfam" id="PF00196">
    <property type="entry name" value="GerE"/>
    <property type="match status" value="1"/>
</dbReference>
<accession>A0ABZ1XBJ3</accession>
<sequence>MSSPAHCLRGAVGERFVRDELAELVSRVIGPRIAHDALRLFGTNPATGAVSYGFLHGFPATLLDAQLTDSYGGGDPFGPADITRLPTSTGILGVDRSGAGHRQATRTLHAHGAGSELRLMLREGLTRPWGPLALLREKSTRPFDQDDARELSQLTEPLIALLRGYAATSPAPRAPFRFLPPGVVLVGSDDRVRSISAQARAWLEQIHPEQGLAPRWMPEVSMREIVLAARRHTLDPGAPPALALSPAAFLGRRIAVHAQCLDESGQGEVAVVLQEATGALLLPAYAAWHSLTVRETEAVERLCSGATPQQIARLMGVSVHTFNGHLKNVFRKTGVSGRDELVASLNY</sequence>
<dbReference type="Gene3D" id="1.10.10.10">
    <property type="entry name" value="Winged helix-like DNA-binding domain superfamily/Winged helix DNA-binding domain"/>
    <property type="match status" value="1"/>
</dbReference>
<dbReference type="PANTHER" id="PTHR44688:SF16">
    <property type="entry name" value="DNA-BINDING TRANSCRIPTIONAL ACTIVATOR DEVR_DOSR"/>
    <property type="match status" value="1"/>
</dbReference>
<dbReference type="InterPro" id="IPR016032">
    <property type="entry name" value="Sig_transdc_resp-reg_C-effctor"/>
</dbReference>
<keyword evidence="1" id="KW-0805">Transcription regulation</keyword>
<reference evidence="5" key="1">
    <citation type="submission" date="2022-10" db="EMBL/GenBank/DDBJ databases">
        <title>The complete genomes of actinobacterial strains from the NBC collection.</title>
        <authorList>
            <person name="Joergensen T.S."/>
            <person name="Alvarez Arevalo M."/>
            <person name="Sterndorff E.B."/>
            <person name="Faurdal D."/>
            <person name="Vuksanovic O."/>
            <person name="Mourched A.-S."/>
            <person name="Charusanti P."/>
            <person name="Shaw S."/>
            <person name="Blin K."/>
            <person name="Weber T."/>
        </authorList>
    </citation>
    <scope>NUCLEOTIDE SEQUENCE</scope>
    <source>
        <strain evidence="5">NBC_00668</strain>
    </source>
</reference>
<protein>
    <submittedName>
        <fullName evidence="5">LuxR C-terminal-related transcriptional regulator</fullName>
    </submittedName>
</protein>
<dbReference type="Proteomes" id="UP001432060">
    <property type="component" value="Chromosome"/>
</dbReference>
<dbReference type="RefSeq" id="WP_329394792.1">
    <property type="nucleotide sequence ID" value="NZ_CP109019.1"/>
</dbReference>
<dbReference type="PANTHER" id="PTHR44688">
    <property type="entry name" value="DNA-BINDING TRANSCRIPTIONAL ACTIVATOR DEVR_DOSR"/>
    <property type="match status" value="1"/>
</dbReference>
<keyword evidence="2" id="KW-0238">DNA-binding</keyword>
<dbReference type="CDD" id="cd06170">
    <property type="entry name" value="LuxR_C_like"/>
    <property type="match status" value="1"/>
</dbReference>
<name>A0ABZ1XBJ3_9ACTN</name>
<dbReference type="PROSITE" id="PS50043">
    <property type="entry name" value="HTH_LUXR_2"/>
    <property type="match status" value="1"/>
</dbReference>
<gene>
    <name evidence="5" type="ORF">OG515_01060</name>
</gene>
<keyword evidence="3" id="KW-0804">Transcription</keyword>
<dbReference type="SMART" id="SM00421">
    <property type="entry name" value="HTH_LUXR"/>
    <property type="match status" value="1"/>
</dbReference>
<dbReference type="EMBL" id="CP109019">
    <property type="protein sequence ID" value="WUT80868.1"/>
    <property type="molecule type" value="Genomic_DNA"/>
</dbReference>
<feature type="domain" description="HTH luxR-type" evidence="4">
    <location>
        <begin position="284"/>
        <end position="347"/>
    </location>
</feature>
<evidence type="ECO:0000259" key="4">
    <source>
        <dbReference type="PROSITE" id="PS50043"/>
    </source>
</evidence>
<keyword evidence="6" id="KW-1185">Reference proteome</keyword>
<evidence type="ECO:0000313" key="6">
    <source>
        <dbReference type="Proteomes" id="UP001432060"/>
    </source>
</evidence>
<evidence type="ECO:0000313" key="5">
    <source>
        <dbReference type="EMBL" id="WUT80868.1"/>
    </source>
</evidence>
<dbReference type="PRINTS" id="PR00038">
    <property type="entry name" value="HTHLUXR"/>
</dbReference>
<proteinExistence type="predicted"/>
<organism evidence="5 6">
    <name type="scientific">Streptomyces melanogenes</name>
    <dbReference type="NCBI Taxonomy" id="67326"/>
    <lineage>
        <taxon>Bacteria</taxon>
        <taxon>Bacillati</taxon>
        <taxon>Actinomycetota</taxon>
        <taxon>Actinomycetes</taxon>
        <taxon>Kitasatosporales</taxon>
        <taxon>Streptomycetaceae</taxon>
        <taxon>Streptomyces</taxon>
    </lineage>
</organism>
<dbReference type="InterPro" id="IPR000792">
    <property type="entry name" value="Tscrpt_reg_LuxR_C"/>
</dbReference>
<evidence type="ECO:0000256" key="3">
    <source>
        <dbReference type="ARBA" id="ARBA00023163"/>
    </source>
</evidence>